<protein>
    <submittedName>
        <fullName evidence="1">Uncharacterized protein</fullName>
    </submittedName>
</protein>
<sequence>MENAWSTRGSERYLYTVYSHIISHLCDTILPPQFPTSTVSHTPQAIFKVLHPPLGEAAENVDKEDPHPEQIPDFVRMIFTYTESNTNKTTVSRRLIDLWEIKGLNITERWDGALARLKALEAISKYIEQLWKQARAAFAHNETWTVVYALLIVGPYFSQVVWERPPGVVEPPTPDLSNSTITRSKALLDNYNARIEEAKARDVPRVEFLNAPVFDFEDVEEGQAQKVSLSPHFLYALSLPLKEQFDDCDIQPS</sequence>
<dbReference type="Proteomes" id="UP000230002">
    <property type="component" value="Unassembled WGS sequence"/>
</dbReference>
<dbReference type="OrthoDB" id="2757940at2759"/>
<gene>
    <name evidence="1" type="ORF">GSI_00135</name>
</gene>
<proteinExistence type="predicted"/>
<accession>A0A2G8SRP9</accession>
<evidence type="ECO:0000313" key="1">
    <source>
        <dbReference type="EMBL" id="PIL36446.1"/>
    </source>
</evidence>
<dbReference type="EMBL" id="AYKW01000001">
    <property type="protein sequence ID" value="PIL36446.1"/>
    <property type="molecule type" value="Genomic_DNA"/>
</dbReference>
<dbReference type="AlphaFoldDB" id="A0A2G8SRP9"/>
<name>A0A2G8SRP9_9APHY</name>
<organism evidence="1 2">
    <name type="scientific">Ganoderma sinense ZZ0214-1</name>
    <dbReference type="NCBI Taxonomy" id="1077348"/>
    <lineage>
        <taxon>Eukaryota</taxon>
        <taxon>Fungi</taxon>
        <taxon>Dikarya</taxon>
        <taxon>Basidiomycota</taxon>
        <taxon>Agaricomycotina</taxon>
        <taxon>Agaricomycetes</taxon>
        <taxon>Polyporales</taxon>
        <taxon>Polyporaceae</taxon>
        <taxon>Ganoderma</taxon>
    </lineage>
</organism>
<comment type="caution">
    <text evidence="1">The sequence shown here is derived from an EMBL/GenBank/DDBJ whole genome shotgun (WGS) entry which is preliminary data.</text>
</comment>
<reference evidence="1 2" key="1">
    <citation type="journal article" date="2015" name="Sci. Rep.">
        <title>Chromosome-level genome map provides insights into diverse defense mechanisms in the medicinal fungus Ganoderma sinense.</title>
        <authorList>
            <person name="Zhu Y."/>
            <person name="Xu J."/>
            <person name="Sun C."/>
            <person name="Zhou S."/>
            <person name="Xu H."/>
            <person name="Nelson D.R."/>
            <person name="Qian J."/>
            <person name="Song J."/>
            <person name="Luo H."/>
            <person name="Xiang L."/>
            <person name="Li Y."/>
            <person name="Xu Z."/>
            <person name="Ji A."/>
            <person name="Wang L."/>
            <person name="Lu S."/>
            <person name="Hayward A."/>
            <person name="Sun W."/>
            <person name="Li X."/>
            <person name="Schwartz D.C."/>
            <person name="Wang Y."/>
            <person name="Chen S."/>
        </authorList>
    </citation>
    <scope>NUCLEOTIDE SEQUENCE [LARGE SCALE GENOMIC DNA]</scope>
    <source>
        <strain evidence="1 2">ZZ0214-1</strain>
    </source>
</reference>
<keyword evidence="2" id="KW-1185">Reference proteome</keyword>
<evidence type="ECO:0000313" key="2">
    <source>
        <dbReference type="Proteomes" id="UP000230002"/>
    </source>
</evidence>